<dbReference type="EMBL" id="GEDG01017817">
    <property type="protein sequence ID" value="JAP21328.1"/>
    <property type="molecule type" value="Transcribed_RNA"/>
</dbReference>
<name>A0A0V0HN09_SOLCH</name>
<reference evidence="1" key="1">
    <citation type="submission" date="2015-12" db="EMBL/GenBank/DDBJ databases">
        <title>Gene expression during late stages of embryo sac development: a critical building block for successful pollen-pistil interactions.</title>
        <authorList>
            <person name="Liu Y."/>
            <person name="Joly V."/>
            <person name="Sabar M."/>
            <person name="Matton D.P."/>
        </authorList>
    </citation>
    <scope>NUCLEOTIDE SEQUENCE</scope>
</reference>
<accession>A0A0V0HN09</accession>
<proteinExistence type="predicted"/>
<dbReference type="AlphaFoldDB" id="A0A0V0HN09"/>
<evidence type="ECO:0000313" key="1">
    <source>
        <dbReference type="EMBL" id="JAP21328.1"/>
    </source>
</evidence>
<organism evidence="1">
    <name type="scientific">Solanum chacoense</name>
    <name type="common">Chaco potato</name>
    <dbReference type="NCBI Taxonomy" id="4108"/>
    <lineage>
        <taxon>Eukaryota</taxon>
        <taxon>Viridiplantae</taxon>
        <taxon>Streptophyta</taxon>
        <taxon>Embryophyta</taxon>
        <taxon>Tracheophyta</taxon>
        <taxon>Spermatophyta</taxon>
        <taxon>Magnoliopsida</taxon>
        <taxon>eudicotyledons</taxon>
        <taxon>Gunneridae</taxon>
        <taxon>Pentapetalae</taxon>
        <taxon>asterids</taxon>
        <taxon>lamiids</taxon>
        <taxon>Solanales</taxon>
        <taxon>Solanaceae</taxon>
        <taxon>Solanoideae</taxon>
        <taxon>Solaneae</taxon>
        <taxon>Solanum</taxon>
    </lineage>
</organism>
<protein>
    <submittedName>
        <fullName evidence="1">Putative ovule protein</fullName>
    </submittedName>
</protein>
<sequence length="137" mass="15612">MYKPPGGAIILKSKNKFSKIYNWPITSTTLSTSPTKSCLHQKNKRVRHLILIVWELLVLPSKHLPFLSFHSVHQMQAGTFFHQSSFDTLFPIPCQCVSTSKVVLGIVQLTPSIQTNMFHRFVAILQCRNKWPFTSAS</sequence>